<dbReference type="GeneID" id="5543431"/>
<evidence type="ECO:0000259" key="6">
    <source>
        <dbReference type="PROSITE" id="PS50195"/>
    </source>
</evidence>
<feature type="region of interest" description="Disordered" evidence="4">
    <location>
        <begin position="1"/>
        <end position="69"/>
    </location>
</feature>
<dbReference type="Pfam" id="PF00787">
    <property type="entry name" value="PX"/>
    <property type="match status" value="1"/>
</dbReference>
<feature type="domain" description="PB1" evidence="7">
    <location>
        <begin position="494"/>
        <end position="567"/>
    </location>
</feature>
<keyword evidence="2" id="KW-0677">Repeat</keyword>
<evidence type="ECO:0000313" key="9">
    <source>
        <dbReference type="Proteomes" id="UP000000267"/>
    </source>
</evidence>
<dbReference type="Gene3D" id="2.30.30.40">
    <property type="entry name" value="SH3 Domains"/>
    <property type="match status" value="1"/>
</dbReference>
<dbReference type="InterPro" id="IPR035549">
    <property type="entry name" value="Bem1/Scd2_SH3_2"/>
</dbReference>
<dbReference type="SMART" id="SM00326">
    <property type="entry name" value="SH3"/>
    <property type="match status" value="2"/>
</dbReference>
<dbReference type="SMART" id="SM00666">
    <property type="entry name" value="PB1"/>
    <property type="match status" value="1"/>
</dbReference>
<dbReference type="PANTHER" id="PTHR15706">
    <property type="entry name" value="SH3 MULTIPLE DOMAIN"/>
    <property type="match status" value="1"/>
</dbReference>
<keyword evidence="9" id="KW-1185">Reference proteome</keyword>
<keyword evidence="1 3" id="KW-0728">SH3 domain</keyword>
<dbReference type="CDD" id="cd06890">
    <property type="entry name" value="PX_Bem1p"/>
    <property type="match status" value="1"/>
</dbReference>
<feature type="compositionally biased region" description="Basic residues" evidence="4">
    <location>
        <begin position="41"/>
        <end position="51"/>
    </location>
</feature>
<organism evidence="9">
    <name type="scientific">Vanderwaltozyma polyspora (strain ATCC 22028 / DSM 70294 / BCRC 21397 / CBS 2163 / NBRC 10782 / NRRL Y-8283 / UCD 57-17)</name>
    <name type="common">Kluyveromyces polysporus</name>
    <dbReference type="NCBI Taxonomy" id="436907"/>
    <lineage>
        <taxon>Eukaryota</taxon>
        <taxon>Fungi</taxon>
        <taxon>Dikarya</taxon>
        <taxon>Ascomycota</taxon>
        <taxon>Saccharomycotina</taxon>
        <taxon>Saccharomycetes</taxon>
        <taxon>Saccharomycetales</taxon>
        <taxon>Saccharomycetaceae</taxon>
        <taxon>Vanderwaltozyma</taxon>
    </lineage>
</organism>
<dbReference type="InterPro" id="IPR001452">
    <property type="entry name" value="SH3_domain"/>
</dbReference>
<dbReference type="InterPro" id="IPR035550">
    <property type="entry name" value="Bem1/Scd2_PX"/>
</dbReference>
<sequence length="567" mass="64019">MFGLKLTRKDNYSPKSPVSVSDISTPSARFSDDSKSSKNSSPRKHKDHHGSKITTPTNGNKNSNHGVKDLSSPEKVIKALHSHTSTSSKGLSYSKGDFFYVISETERSYKATNPITGLIGKVSKKDFEVFNRTRPLSPSITNTSLKSSVSDSDSYDDDSLKFGSLSGIVLYDFKPERPDELEANAGDKITIYAHHNDEWFIASHTDSSGKPYLIPIDFVSIIDPITGYASSSTIKNDIESVNLPTVEVWKKGVLQVQSRSTSMISEDEHSVMSSDYDGMYSTGVESVSYEGDYYWFQVRCELYSGKVRTLKRTYDDCYKFYRRLTDLFPSEAGAIIDSNGKRSKRILPILPRRVNDLNEAMAFQIKDQLNEFMNELVNLPDRITTSSVVTSFFKIKNNGFDEEKVLRKIDKPSKSRRSIASNRESKDYLKFQNSARTVSNFLSKHKRQISDAMKIEDTENILTGEDLRLFERLSTVSISTSGSDAHRNPANEGKQRIKIYYNDDIFALRLSPDTKLSDLTEEIKRRIEKGPFILKVKSQDSDGEKIDTDQKVKKAIENKARIVVRGI</sequence>
<evidence type="ECO:0000256" key="4">
    <source>
        <dbReference type="SAM" id="MobiDB-lite"/>
    </source>
</evidence>
<dbReference type="SUPFAM" id="SSF54277">
    <property type="entry name" value="CAD &amp; PB1 domains"/>
    <property type="match status" value="1"/>
</dbReference>
<reference evidence="8 9" key="1">
    <citation type="journal article" date="2007" name="Proc. Natl. Acad. Sci. U.S.A.">
        <title>Independent sorting-out of thousands of duplicated gene pairs in two yeast species descended from a whole-genome duplication.</title>
        <authorList>
            <person name="Scannell D.R."/>
            <person name="Frank A.C."/>
            <person name="Conant G.C."/>
            <person name="Byrne K.P."/>
            <person name="Woolfit M."/>
            <person name="Wolfe K.H."/>
        </authorList>
    </citation>
    <scope>NUCLEOTIDE SEQUENCE [LARGE SCALE GENOMIC DNA]</scope>
    <source>
        <strain evidence="9">ATCC 22028 / DSM 70294 / BCRC 21397 / CBS 2163 / NBRC 10782 / NRRL Y-8283 / UCD 57-17</strain>
    </source>
</reference>
<dbReference type="GO" id="GO:0043332">
    <property type="term" value="C:mating projection tip"/>
    <property type="evidence" value="ECO:0007669"/>
    <property type="project" value="TreeGrafter"/>
</dbReference>
<dbReference type="HOGENOM" id="CLU_014957_0_1_1"/>
<dbReference type="OrthoDB" id="548867at2759"/>
<dbReference type="GO" id="GO:0000747">
    <property type="term" value="P:conjugation with cellular fusion"/>
    <property type="evidence" value="ECO:0007669"/>
    <property type="project" value="TreeGrafter"/>
</dbReference>
<dbReference type="SUPFAM" id="SSF64268">
    <property type="entry name" value="PX domain"/>
    <property type="match status" value="1"/>
</dbReference>
<dbReference type="CDD" id="cd11879">
    <property type="entry name" value="SH3_Bem1p_2"/>
    <property type="match status" value="1"/>
</dbReference>
<dbReference type="STRING" id="436907.A7TQV3"/>
<dbReference type="Gene3D" id="3.10.20.90">
    <property type="entry name" value="Phosphatidylinositol 3-kinase Catalytic Subunit, Chain A, domain 1"/>
    <property type="match status" value="1"/>
</dbReference>
<dbReference type="InterPro" id="IPR036871">
    <property type="entry name" value="PX_dom_sf"/>
</dbReference>
<evidence type="ECO:0000313" key="8">
    <source>
        <dbReference type="EMBL" id="EDO15361.1"/>
    </source>
</evidence>
<dbReference type="GO" id="GO:0005737">
    <property type="term" value="C:cytoplasm"/>
    <property type="evidence" value="ECO:0007669"/>
    <property type="project" value="TreeGrafter"/>
</dbReference>
<dbReference type="KEGG" id="vpo:Kpol_457p12"/>
<dbReference type="InParanoid" id="A7TQV3"/>
<dbReference type="PROSITE" id="PS50195">
    <property type="entry name" value="PX"/>
    <property type="match status" value="1"/>
</dbReference>
<dbReference type="PhylomeDB" id="A7TQV3"/>
<dbReference type="EMBL" id="DS480464">
    <property type="protein sequence ID" value="EDO15361.1"/>
    <property type="molecule type" value="Genomic_DNA"/>
</dbReference>
<dbReference type="InterPro" id="IPR051228">
    <property type="entry name" value="NADPH_Oxidase/PX-Domain"/>
</dbReference>
<proteinExistence type="predicted"/>
<evidence type="ECO:0000256" key="1">
    <source>
        <dbReference type="ARBA" id="ARBA00022443"/>
    </source>
</evidence>
<protein>
    <recommendedName>
        <fullName evidence="10">Bud emergence protein 1</fullName>
    </recommendedName>
</protein>
<dbReference type="GO" id="GO:0030674">
    <property type="term" value="F:protein-macromolecule adaptor activity"/>
    <property type="evidence" value="ECO:0007669"/>
    <property type="project" value="TreeGrafter"/>
</dbReference>
<dbReference type="Pfam" id="PF00018">
    <property type="entry name" value="SH3_1"/>
    <property type="match status" value="1"/>
</dbReference>
<dbReference type="eggNOG" id="KOG4773">
    <property type="taxonomic scope" value="Eukaryota"/>
</dbReference>
<dbReference type="InterPro" id="IPR000270">
    <property type="entry name" value="PB1_dom"/>
</dbReference>
<accession>A7TQV3</accession>
<evidence type="ECO:0000259" key="7">
    <source>
        <dbReference type="PROSITE" id="PS51745"/>
    </source>
</evidence>
<dbReference type="Proteomes" id="UP000000267">
    <property type="component" value="Unassembled WGS sequence"/>
</dbReference>
<name>A7TQV3_VANPO</name>
<dbReference type="GO" id="GO:0035091">
    <property type="term" value="F:phosphatidylinositol binding"/>
    <property type="evidence" value="ECO:0007669"/>
    <property type="project" value="InterPro"/>
</dbReference>
<dbReference type="RefSeq" id="XP_001643219.1">
    <property type="nucleotide sequence ID" value="XM_001643169.1"/>
</dbReference>
<feature type="domain" description="PX" evidence="6">
    <location>
        <begin position="274"/>
        <end position="400"/>
    </location>
</feature>
<evidence type="ECO:0000256" key="2">
    <source>
        <dbReference type="ARBA" id="ARBA00022737"/>
    </source>
</evidence>
<dbReference type="InterPro" id="IPR036028">
    <property type="entry name" value="SH3-like_dom_sf"/>
</dbReference>
<dbReference type="AlphaFoldDB" id="A7TQV3"/>
<feature type="compositionally biased region" description="Polar residues" evidence="4">
    <location>
        <begin position="13"/>
        <end position="28"/>
    </location>
</feature>
<dbReference type="InterPro" id="IPR053793">
    <property type="entry name" value="PB1-like"/>
</dbReference>
<dbReference type="InterPro" id="IPR001683">
    <property type="entry name" value="PX_dom"/>
</dbReference>
<evidence type="ECO:0000256" key="3">
    <source>
        <dbReference type="PROSITE-ProRule" id="PRU00192"/>
    </source>
</evidence>
<evidence type="ECO:0000259" key="5">
    <source>
        <dbReference type="PROSITE" id="PS50002"/>
    </source>
</evidence>
<dbReference type="Gene3D" id="3.30.1520.10">
    <property type="entry name" value="Phox-like domain"/>
    <property type="match status" value="1"/>
</dbReference>
<evidence type="ECO:0008006" key="10">
    <source>
        <dbReference type="Google" id="ProtNLM"/>
    </source>
</evidence>
<feature type="domain" description="SH3" evidence="5">
    <location>
        <begin position="162"/>
        <end position="224"/>
    </location>
</feature>
<dbReference type="PANTHER" id="PTHR15706:SF2">
    <property type="entry name" value="SH3 AND PX DOMAIN-CONTAINING PROTEIN 2A"/>
    <property type="match status" value="1"/>
</dbReference>
<dbReference type="OMA" id="MEEAFIL"/>
<dbReference type="PROSITE" id="PS50002">
    <property type="entry name" value="SH3"/>
    <property type="match status" value="1"/>
</dbReference>
<dbReference type="PROSITE" id="PS51745">
    <property type="entry name" value="PB1"/>
    <property type="match status" value="1"/>
</dbReference>
<feature type="compositionally biased region" description="Polar residues" evidence="4">
    <location>
        <begin position="52"/>
        <end position="65"/>
    </location>
</feature>
<dbReference type="SMART" id="SM00312">
    <property type="entry name" value="PX"/>
    <property type="match status" value="1"/>
</dbReference>
<dbReference type="SUPFAM" id="SSF50044">
    <property type="entry name" value="SH3-domain"/>
    <property type="match status" value="1"/>
</dbReference>
<gene>
    <name evidence="8" type="ORF">Kpol_457p12</name>
</gene>